<comment type="caution">
    <text evidence="6">The sequence shown here is derived from an EMBL/GenBank/DDBJ whole genome shotgun (WGS) entry which is preliminary data.</text>
</comment>
<keyword evidence="2" id="KW-0813">Transport</keyword>
<dbReference type="SUPFAM" id="SSF52540">
    <property type="entry name" value="P-loop containing nucleoside triphosphate hydrolases"/>
    <property type="match status" value="1"/>
</dbReference>
<dbReference type="GO" id="GO:0016887">
    <property type="term" value="F:ATP hydrolysis activity"/>
    <property type="evidence" value="ECO:0007669"/>
    <property type="project" value="InterPro"/>
</dbReference>
<dbReference type="Pfam" id="PF00005">
    <property type="entry name" value="ABC_tran"/>
    <property type="match status" value="1"/>
</dbReference>
<dbReference type="Proteomes" id="UP000237752">
    <property type="component" value="Unassembled WGS sequence"/>
</dbReference>
<name>A0A2T0ZYL8_9ACTN</name>
<keyword evidence="3" id="KW-0547">Nucleotide-binding</keyword>
<evidence type="ECO:0000259" key="5">
    <source>
        <dbReference type="PROSITE" id="PS50893"/>
    </source>
</evidence>
<dbReference type="PANTHER" id="PTHR43776:SF7">
    <property type="entry name" value="D,D-DIPEPTIDE TRANSPORT ATP-BINDING PROTEIN DDPF-RELATED"/>
    <property type="match status" value="1"/>
</dbReference>
<dbReference type="GO" id="GO:0005524">
    <property type="term" value="F:ATP binding"/>
    <property type="evidence" value="ECO:0007669"/>
    <property type="project" value="UniProtKB-KW"/>
</dbReference>
<dbReference type="Gene3D" id="3.40.50.300">
    <property type="entry name" value="P-loop containing nucleotide triphosphate hydrolases"/>
    <property type="match status" value="1"/>
</dbReference>
<comment type="similarity">
    <text evidence="1">Belongs to the ABC transporter superfamily.</text>
</comment>
<dbReference type="InterPro" id="IPR027417">
    <property type="entry name" value="P-loop_NTPase"/>
</dbReference>
<evidence type="ECO:0000313" key="7">
    <source>
        <dbReference type="Proteomes" id="UP000237752"/>
    </source>
</evidence>
<dbReference type="PANTHER" id="PTHR43776">
    <property type="entry name" value="TRANSPORT ATP-BINDING PROTEIN"/>
    <property type="match status" value="1"/>
</dbReference>
<dbReference type="InterPro" id="IPR003593">
    <property type="entry name" value="AAA+_ATPase"/>
</dbReference>
<proteinExistence type="inferred from homology"/>
<evidence type="ECO:0000256" key="4">
    <source>
        <dbReference type="ARBA" id="ARBA00022840"/>
    </source>
</evidence>
<reference evidence="6 7" key="1">
    <citation type="submission" date="2018-03" db="EMBL/GenBank/DDBJ databases">
        <title>Genomic Encyclopedia of Archaeal and Bacterial Type Strains, Phase II (KMG-II): from individual species to whole genera.</title>
        <authorList>
            <person name="Goeker M."/>
        </authorList>
    </citation>
    <scope>NUCLEOTIDE SEQUENCE [LARGE SCALE GENOMIC DNA]</scope>
    <source>
        <strain evidence="6 7">DSM 100065</strain>
    </source>
</reference>
<organism evidence="6 7">
    <name type="scientific">Antricoccus suffuscus</name>
    <dbReference type="NCBI Taxonomy" id="1629062"/>
    <lineage>
        <taxon>Bacteria</taxon>
        <taxon>Bacillati</taxon>
        <taxon>Actinomycetota</taxon>
        <taxon>Actinomycetes</taxon>
        <taxon>Geodermatophilales</taxon>
        <taxon>Antricoccaceae</taxon>
        <taxon>Antricoccus</taxon>
    </lineage>
</organism>
<dbReference type="EMBL" id="PVUE01000011">
    <property type="protein sequence ID" value="PRZ41188.1"/>
    <property type="molecule type" value="Genomic_DNA"/>
</dbReference>
<dbReference type="AlphaFoldDB" id="A0A2T0ZYL8"/>
<dbReference type="InterPro" id="IPR003439">
    <property type="entry name" value="ABC_transporter-like_ATP-bd"/>
</dbReference>
<accession>A0A2T0ZYL8</accession>
<keyword evidence="7" id="KW-1185">Reference proteome</keyword>
<dbReference type="InterPro" id="IPR050319">
    <property type="entry name" value="ABC_transp_ATP-bind"/>
</dbReference>
<dbReference type="PROSITE" id="PS00211">
    <property type="entry name" value="ABC_TRANSPORTER_1"/>
    <property type="match status" value="1"/>
</dbReference>
<protein>
    <submittedName>
        <fullName evidence="6">ABC transporter family protein</fullName>
    </submittedName>
</protein>
<evidence type="ECO:0000313" key="6">
    <source>
        <dbReference type="EMBL" id="PRZ41188.1"/>
    </source>
</evidence>
<dbReference type="RefSeq" id="WP_202862577.1">
    <property type="nucleotide sequence ID" value="NZ_PVUE01000011.1"/>
</dbReference>
<keyword evidence="4" id="KW-0067">ATP-binding</keyword>
<feature type="domain" description="ABC transporter" evidence="5">
    <location>
        <begin position="10"/>
        <end position="252"/>
    </location>
</feature>
<dbReference type="SMART" id="SM00382">
    <property type="entry name" value="AAA"/>
    <property type="match status" value="1"/>
</dbReference>
<evidence type="ECO:0000256" key="3">
    <source>
        <dbReference type="ARBA" id="ARBA00022741"/>
    </source>
</evidence>
<sequence>MSTERRSSALTIEDLTVTFGHGASAATVLHSISMELPAGRTVGLVGESGSGKSTVAKAIVGIVEPVAGSISLNGTDLATLSKRDRLDFRRKVQMIPQDPYSSLNPRRTVGQTMAESIDPAHDEVRKHRDRIVHWLELVRLDADSIDRYPHEFSGGQRQRIAIARALVIEPEVIIADEITSALDVSVQAEILALIARLRAELQLTMLFISHNLAVVRHVSDDVVVLYRGDIVEQSNSEALFRAPRHDYTKALLAAVPGSPTFSLD</sequence>
<gene>
    <name evidence="6" type="ORF">CLV47_11164</name>
</gene>
<dbReference type="PROSITE" id="PS50893">
    <property type="entry name" value="ABC_TRANSPORTER_2"/>
    <property type="match status" value="1"/>
</dbReference>
<evidence type="ECO:0000256" key="1">
    <source>
        <dbReference type="ARBA" id="ARBA00005417"/>
    </source>
</evidence>
<evidence type="ECO:0000256" key="2">
    <source>
        <dbReference type="ARBA" id="ARBA00022448"/>
    </source>
</evidence>
<dbReference type="CDD" id="cd03257">
    <property type="entry name" value="ABC_NikE_OppD_transporters"/>
    <property type="match status" value="1"/>
</dbReference>
<dbReference type="InterPro" id="IPR017871">
    <property type="entry name" value="ABC_transporter-like_CS"/>
</dbReference>
<dbReference type="GO" id="GO:0055085">
    <property type="term" value="P:transmembrane transport"/>
    <property type="evidence" value="ECO:0007669"/>
    <property type="project" value="UniProtKB-ARBA"/>
</dbReference>